<dbReference type="PANTHER" id="PTHR23274">
    <property type="entry name" value="DNA HELICASE-RELATED"/>
    <property type="match status" value="1"/>
</dbReference>
<dbReference type="Proteomes" id="UP000076858">
    <property type="component" value="Unassembled WGS sequence"/>
</dbReference>
<dbReference type="GO" id="GO:0006260">
    <property type="term" value="P:DNA replication"/>
    <property type="evidence" value="ECO:0007669"/>
    <property type="project" value="TreeGrafter"/>
</dbReference>
<keyword evidence="2" id="KW-0067">ATP-binding</keyword>
<gene>
    <name evidence="2" type="ORF">APZ42_010552</name>
</gene>
<dbReference type="InterPro" id="IPR027417">
    <property type="entry name" value="P-loop_NTPase"/>
</dbReference>
<evidence type="ECO:0000313" key="3">
    <source>
        <dbReference type="Proteomes" id="UP000076858"/>
    </source>
</evidence>
<dbReference type="PANTHER" id="PTHR23274:SF48">
    <property type="entry name" value="ATP-DEPENDENT DNA HELICASE"/>
    <property type="match status" value="1"/>
</dbReference>
<name>A0A164DC45_9CRUS</name>
<sequence length="171" mass="19018">FPTEFLDTLKVSGIPPHILELKVGAIIILLKNIDSRQGLCNGTRLIIKSLTDNLIYATIAAGKNKGHNVFIPRMNMSPSDCDLPFKLIRKQFPVLLAFAITINKSQGQTFDKVGIHLPEPVFSHGQLYVAFSRATSRAGVKVQWMVGPKQGKMLKDERVFTQNIVFKEALS</sequence>
<feature type="domain" description="DNA helicase Pif1-like 2B" evidence="1">
    <location>
        <begin position="4"/>
        <end position="50"/>
    </location>
</feature>
<accession>A0A164DC45</accession>
<dbReference type="STRING" id="35525.A0A164DC45"/>
<dbReference type="GO" id="GO:0004386">
    <property type="term" value="F:helicase activity"/>
    <property type="evidence" value="ECO:0007669"/>
    <property type="project" value="UniProtKB-KW"/>
</dbReference>
<comment type="caution">
    <text evidence="2">The sequence shown here is derived from an EMBL/GenBank/DDBJ whole genome shotgun (WGS) entry which is preliminary data.</text>
</comment>
<keyword evidence="2" id="KW-0347">Helicase</keyword>
<dbReference type="OrthoDB" id="6372213at2759"/>
<feature type="non-terminal residue" evidence="2">
    <location>
        <position position="1"/>
    </location>
</feature>
<proteinExistence type="predicted"/>
<keyword evidence="2" id="KW-0378">Hydrolase</keyword>
<dbReference type="CDD" id="cd18809">
    <property type="entry name" value="SF1_C_RecD"/>
    <property type="match status" value="1"/>
</dbReference>
<dbReference type="GO" id="GO:0005657">
    <property type="term" value="C:replication fork"/>
    <property type="evidence" value="ECO:0007669"/>
    <property type="project" value="TreeGrafter"/>
</dbReference>
<dbReference type="FunFam" id="3.40.50.300:FF:002884">
    <property type="entry name" value="ATP-dependent DNA helicase"/>
    <property type="match status" value="1"/>
</dbReference>
<dbReference type="SUPFAM" id="SSF52540">
    <property type="entry name" value="P-loop containing nucleoside triphosphate hydrolases"/>
    <property type="match status" value="1"/>
</dbReference>
<protein>
    <submittedName>
        <fullName evidence="2">ATP-dependent Helicase-like protein</fullName>
    </submittedName>
</protein>
<evidence type="ECO:0000313" key="2">
    <source>
        <dbReference type="EMBL" id="KZR95618.1"/>
    </source>
</evidence>
<dbReference type="AlphaFoldDB" id="A0A164DC45"/>
<keyword evidence="2" id="KW-0547">Nucleotide-binding</keyword>
<keyword evidence="3" id="KW-1185">Reference proteome</keyword>
<dbReference type="EMBL" id="LRGB01027980">
    <property type="protein sequence ID" value="KZR95618.1"/>
    <property type="molecule type" value="Genomic_DNA"/>
</dbReference>
<organism evidence="2 3">
    <name type="scientific">Daphnia magna</name>
    <dbReference type="NCBI Taxonomy" id="35525"/>
    <lineage>
        <taxon>Eukaryota</taxon>
        <taxon>Metazoa</taxon>
        <taxon>Ecdysozoa</taxon>
        <taxon>Arthropoda</taxon>
        <taxon>Crustacea</taxon>
        <taxon>Branchiopoda</taxon>
        <taxon>Diplostraca</taxon>
        <taxon>Cladocera</taxon>
        <taxon>Anomopoda</taxon>
        <taxon>Daphniidae</taxon>
        <taxon>Daphnia</taxon>
    </lineage>
</organism>
<dbReference type="Pfam" id="PF21530">
    <property type="entry name" value="Pif1_2B_dom"/>
    <property type="match status" value="1"/>
</dbReference>
<reference evidence="2 3" key="1">
    <citation type="submission" date="2016-03" db="EMBL/GenBank/DDBJ databases">
        <title>EvidentialGene: Evidence-directed Construction of Genes on Genomes.</title>
        <authorList>
            <person name="Gilbert D.G."/>
            <person name="Choi J.-H."/>
            <person name="Mockaitis K."/>
            <person name="Colbourne J."/>
            <person name="Pfrender M."/>
        </authorList>
    </citation>
    <scope>NUCLEOTIDE SEQUENCE [LARGE SCALE GENOMIC DNA]</scope>
    <source>
        <strain evidence="2 3">Xinb3</strain>
        <tissue evidence="2">Complete organism</tissue>
    </source>
</reference>
<dbReference type="Gene3D" id="3.40.50.300">
    <property type="entry name" value="P-loop containing nucleotide triphosphate hydrolases"/>
    <property type="match status" value="1"/>
</dbReference>
<evidence type="ECO:0000259" key="1">
    <source>
        <dbReference type="Pfam" id="PF21530"/>
    </source>
</evidence>
<dbReference type="InterPro" id="IPR049163">
    <property type="entry name" value="Pif1-like_2B_dom"/>
</dbReference>